<keyword evidence="9 11" id="KW-0482">Metalloprotease</keyword>
<dbReference type="Pfam" id="PF02163">
    <property type="entry name" value="Peptidase_M50"/>
    <property type="match status" value="1"/>
</dbReference>
<dbReference type="InterPro" id="IPR001478">
    <property type="entry name" value="PDZ"/>
</dbReference>
<evidence type="ECO:0000256" key="9">
    <source>
        <dbReference type="ARBA" id="ARBA00023049"/>
    </source>
</evidence>
<feature type="transmembrane region" description="Helical" evidence="11">
    <location>
        <begin position="394"/>
        <end position="413"/>
    </location>
</feature>
<evidence type="ECO:0000256" key="7">
    <source>
        <dbReference type="ARBA" id="ARBA00022833"/>
    </source>
</evidence>
<evidence type="ECO:0000313" key="13">
    <source>
        <dbReference type="EMBL" id="GAA0370022.1"/>
    </source>
</evidence>
<comment type="subcellular location">
    <subcellularLocation>
        <location evidence="2">Membrane</location>
        <topology evidence="2">Multi-pass membrane protein</topology>
    </subcellularLocation>
</comment>
<dbReference type="EC" id="3.4.24.-" evidence="11"/>
<dbReference type="CDD" id="cd23081">
    <property type="entry name" value="cpPDZ_EcRseP-like"/>
    <property type="match status" value="1"/>
</dbReference>
<proteinExistence type="inferred from homology"/>
<dbReference type="PROSITE" id="PS50106">
    <property type="entry name" value="PDZ"/>
    <property type="match status" value="1"/>
</dbReference>
<dbReference type="InterPro" id="IPR008915">
    <property type="entry name" value="Peptidase_M50"/>
</dbReference>
<evidence type="ECO:0000256" key="11">
    <source>
        <dbReference type="RuleBase" id="RU362031"/>
    </source>
</evidence>
<dbReference type="GO" id="GO:0008237">
    <property type="term" value="F:metallopeptidase activity"/>
    <property type="evidence" value="ECO:0007669"/>
    <property type="project" value="UniProtKB-KW"/>
</dbReference>
<protein>
    <recommendedName>
        <fullName evidence="11">Zinc metalloprotease</fullName>
        <ecNumber evidence="11">3.4.24.-</ecNumber>
    </recommendedName>
</protein>
<dbReference type="PANTHER" id="PTHR42837:SF2">
    <property type="entry name" value="MEMBRANE METALLOPROTEASE ARASP2, CHLOROPLASTIC-RELATED"/>
    <property type="match status" value="1"/>
</dbReference>
<evidence type="ECO:0000256" key="8">
    <source>
        <dbReference type="ARBA" id="ARBA00022989"/>
    </source>
</evidence>
<evidence type="ECO:0000256" key="4">
    <source>
        <dbReference type="ARBA" id="ARBA00022670"/>
    </source>
</evidence>
<dbReference type="CDD" id="cd06163">
    <property type="entry name" value="S2P-M50_PDZ_RseP-like"/>
    <property type="match status" value="1"/>
</dbReference>
<dbReference type="SUPFAM" id="SSF50156">
    <property type="entry name" value="PDZ domain-like"/>
    <property type="match status" value="1"/>
</dbReference>
<reference evidence="14" key="1">
    <citation type="journal article" date="2019" name="Int. J. Syst. Evol. Microbiol.">
        <title>The Global Catalogue of Microorganisms (GCM) 10K type strain sequencing project: providing services to taxonomists for standard genome sequencing and annotation.</title>
        <authorList>
            <consortium name="The Broad Institute Genomics Platform"/>
            <consortium name="The Broad Institute Genome Sequencing Center for Infectious Disease"/>
            <person name="Wu L."/>
            <person name="Ma J."/>
        </authorList>
    </citation>
    <scope>NUCLEOTIDE SEQUENCE [LARGE SCALE GENOMIC DNA]</scope>
    <source>
        <strain evidence="14">JCM 12662</strain>
    </source>
</reference>
<comment type="caution">
    <text evidence="13">The sequence shown here is derived from an EMBL/GenBank/DDBJ whole genome shotgun (WGS) entry which is preliminary data.</text>
</comment>
<organism evidence="13 14">
    <name type="scientific">Alkalibacterium iburiense</name>
    <dbReference type="NCBI Taxonomy" id="290589"/>
    <lineage>
        <taxon>Bacteria</taxon>
        <taxon>Bacillati</taxon>
        <taxon>Bacillota</taxon>
        <taxon>Bacilli</taxon>
        <taxon>Lactobacillales</taxon>
        <taxon>Carnobacteriaceae</taxon>
        <taxon>Alkalibacterium</taxon>
    </lineage>
</organism>
<feature type="transmembrane region" description="Helical" evidence="11">
    <location>
        <begin position="178"/>
        <end position="199"/>
    </location>
</feature>
<evidence type="ECO:0000259" key="12">
    <source>
        <dbReference type="PROSITE" id="PS50106"/>
    </source>
</evidence>
<evidence type="ECO:0000256" key="10">
    <source>
        <dbReference type="ARBA" id="ARBA00023136"/>
    </source>
</evidence>
<dbReference type="Pfam" id="PF17820">
    <property type="entry name" value="PDZ_6"/>
    <property type="match status" value="1"/>
</dbReference>
<comment type="similarity">
    <text evidence="3 11">Belongs to the peptidase M50B family.</text>
</comment>
<dbReference type="Proteomes" id="UP001501166">
    <property type="component" value="Unassembled WGS sequence"/>
</dbReference>
<keyword evidence="14" id="KW-1185">Reference proteome</keyword>
<evidence type="ECO:0000256" key="1">
    <source>
        <dbReference type="ARBA" id="ARBA00001947"/>
    </source>
</evidence>
<evidence type="ECO:0000256" key="6">
    <source>
        <dbReference type="ARBA" id="ARBA00022801"/>
    </source>
</evidence>
<dbReference type="InterPro" id="IPR004387">
    <property type="entry name" value="Pept_M50_Zn"/>
</dbReference>
<dbReference type="InterPro" id="IPR036034">
    <property type="entry name" value="PDZ_sf"/>
</dbReference>
<dbReference type="InterPro" id="IPR041489">
    <property type="entry name" value="PDZ_6"/>
</dbReference>
<dbReference type="SMART" id="SM00228">
    <property type="entry name" value="PDZ"/>
    <property type="match status" value="1"/>
</dbReference>
<dbReference type="EMBL" id="BAAACW010000144">
    <property type="protein sequence ID" value="GAA0370022.1"/>
    <property type="molecule type" value="Genomic_DNA"/>
</dbReference>
<sequence length="421" mass="46765">MVQNILAFILVFGIIVIIHEWGHFYFAKRAGILVREFSVGFGPKLFHHRKGETTYTVRLLPVGGYVRMAGFEEEADLRPGMPVQLTVNTDNVVTKIDSQTENNTMDTIPLEVSDFDFDDQLFIRGRVGMETEEKTYSVHREALLVEKDGTILQIAPRDRQFQSASLINRMLTNFAGPLNNFILAIVAFTLLAFIQGGVISQEPLIGNVQEDSPAALANLEEGDRVLSIDGEDIESWNQMVLLIQDSPNETLNLTIEKTDGEVIEESIEPYSAEVDGNEIGRIGIEVYFDESLSSMLTYGFTETYTIIIQIFTVLGSFFTGGFSVDQLGGPVAIYATTEAVVQAGAIGIISWIGFLSVNLGIMNLLPIPALDGGKLLLNIIEGIRKKPLSQEKEGYITLIGVLFLFILMILVTWNDIRTFFF</sequence>
<dbReference type="Gene3D" id="2.30.42.10">
    <property type="match status" value="1"/>
</dbReference>
<dbReference type="NCBIfam" id="TIGR00054">
    <property type="entry name" value="RIP metalloprotease RseP"/>
    <property type="match status" value="1"/>
</dbReference>
<dbReference type="PANTHER" id="PTHR42837">
    <property type="entry name" value="REGULATOR OF SIGMA-E PROTEASE RSEP"/>
    <property type="match status" value="1"/>
</dbReference>
<gene>
    <name evidence="13" type="primary">rseP</name>
    <name evidence="13" type="ORF">GCM10008932_22000</name>
</gene>
<evidence type="ECO:0000256" key="5">
    <source>
        <dbReference type="ARBA" id="ARBA00022692"/>
    </source>
</evidence>
<keyword evidence="5 11" id="KW-0812">Transmembrane</keyword>
<feature type="transmembrane region" description="Helical" evidence="11">
    <location>
        <begin position="304"/>
        <end position="324"/>
    </location>
</feature>
<keyword evidence="6 11" id="KW-0378">Hydrolase</keyword>
<feature type="transmembrane region" description="Helical" evidence="11">
    <location>
        <begin position="6"/>
        <end position="26"/>
    </location>
</feature>
<evidence type="ECO:0000313" key="14">
    <source>
        <dbReference type="Proteomes" id="UP001501166"/>
    </source>
</evidence>
<keyword evidence="4" id="KW-0645">Protease</keyword>
<evidence type="ECO:0000256" key="2">
    <source>
        <dbReference type="ARBA" id="ARBA00004141"/>
    </source>
</evidence>
<dbReference type="RefSeq" id="WP_343756621.1">
    <property type="nucleotide sequence ID" value="NZ_BAAACW010000144.1"/>
</dbReference>
<keyword evidence="10 11" id="KW-0472">Membrane</keyword>
<keyword evidence="7 11" id="KW-0862">Zinc</keyword>
<accession>A0ABP3HGH4</accession>
<feature type="domain" description="PDZ" evidence="12">
    <location>
        <begin position="204"/>
        <end position="235"/>
    </location>
</feature>
<evidence type="ECO:0000256" key="3">
    <source>
        <dbReference type="ARBA" id="ARBA00007931"/>
    </source>
</evidence>
<keyword evidence="8 11" id="KW-1133">Transmembrane helix</keyword>
<comment type="cofactor">
    <cofactor evidence="1 11">
        <name>Zn(2+)</name>
        <dbReference type="ChEBI" id="CHEBI:29105"/>
    </cofactor>
</comment>
<name>A0ABP3HGH4_9LACT</name>
<keyword evidence="11" id="KW-0479">Metal-binding</keyword>